<protein>
    <submittedName>
        <fullName evidence="3">Uncharacterized protein</fullName>
    </submittedName>
</protein>
<proteinExistence type="predicted"/>
<name>A0AAU9JE83_9CILI</name>
<dbReference type="EMBL" id="CAJZBQ010000032">
    <property type="protein sequence ID" value="CAG9322379.1"/>
    <property type="molecule type" value="Genomic_DNA"/>
</dbReference>
<accession>A0AAU9JE83</accession>
<evidence type="ECO:0000313" key="4">
    <source>
        <dbReference type="Proteomes" id="UP001162131"/>
    </source>
</evidence>
<evidence type="ECO:0000256" key="1">
    <source>
        <dbReference type="SAM" id="Coils"/>
    </source>
</evidence>
<feature type="coiled-coil region" evidence="1">
    <location>
        <begin position="437"/>
        <end position="526"/>
    </location>
</feature>
<dbReference type="SUPFAM" id="SSF57997">
    <property type="entry name" value="Tropomyosin"/>
    <property type="match status" value="1"/>
</dbReference>
<evidence type="ECO:0000256" key="2">
    <source>
        <dbReference type="SAM" id="MobiDB-lite"/>
    </source>
</evidence>
<dbReference type="Proteomes" id="UP001162131">
    <property type="component" value="Unassembled WGS sequence"/>
</dbReference>
<feature type="compositionally biased region" description="Low complexity" evidence="2">
    <location>
        <begin position="1"/>
        <end position="24"/>
    </location>
</feature>
<dbReference type="AlphaFoldDB" id="A0AAU9JE83"/>
<comment type="caution">
    <text evidence="3">The sequence shown here is derived from an EMBL/GenBank/DDBJ whole genome shotgun (WGS) entry which is preliminary data.</text>
</comment>
<feature type="coiled-coil region" evidence="1">
    <location>
        <begin position="31"/>
        <end position="372"/>
    </location>
</feature>
<evidence type="ECO:0000313" key="3">
    <source>
        <dbReference type="EMBL" id="CAG9322379.1"/>
    </source>
</evidence>
<keyword evidence="1" id="KW-0175">Coiled coil</keyword>
<feature type="region of interest" description="Disordered" evidence="2">
    <location>
        <begin position="1"/>
        <end position="26"/>
    </location>
</feature>
<gene>
    <name evidence="3" type="ORF">BSTOLATCC_MIC31515</name>
</gene>
<organism evidence="3 4">
    <name type="scientific">Blepharisma stoltei</name>
    <dbReference type="NCBI Taxonomy" id="1481888"/>
    <lineage>
        <taxon>Eukaryota</taxon>
        <taxon>Sar</taxon>
        <taxon>Alveolata</taxon>
        <taxon>Ciliophora</taxon>
        <taxon>Postciliodesmatophora</taxon>
        <taxon>Heterotrichea</taxon>
        <taxon>Heterotrichida</taxon>
        <taxon>Blepharismidae</taxon>
        <taxon>Blepharisma</taxon>
    </lineage>
</organism>
<reference evidence="3" key="1">
    <citation type="submission" date="2021-09" db="EMBL/GenBank/DDBJ databases">
        <authorList>
            <consortium name="AG Swart"/>
            <person name="Singh M."/>
            <person name="Singh A."/>
            <person name="Seah K."/>
            <person name="Emmerich C."/>
        </authorList>
    </citation>
    <scope>NUCLEOTIDE SEQUENCE</scope>
    <source>
        <strain evidence="3">ATCC30299</strain>
    </source>
</reference>
<sequence length="558" mass="66489">MSKNFTSSSFPTTSLTSSPSQKSLNTKDELLLRCRETIESLNDEIENQKQQRREVELYCKEIELKNQSLETKIKELNFRTNSLSEENEKILNQKNNLEQELGYIKRNDGKYSQKIGEVQSELEKEKTENISLKQQLNEKVEALRETSGILQGFEMKIKKLEEQIDLATQEAEEWRQKYEDAEFKCDRLTSQVKIAEAVIQNLKKAQEDCQSSLQQEKQVLQQREKEMKEKYQNYEQKIKKMYMTRENELKQELKKTIEEIQQGVELSSAEYQKTRNENLNLKEIIKKYQDKEFEYQNVLKDTSAFEAEIANLQKIIEELNEKLISGQQKYQKHMDSYNETEKTLYEKLEIKEKEIESLKKELNNCVVNLEENLSLKLLLEEQAKQLKIRDIEIQRFLSQEKEYEYNIAKMKENHLQELKKLSYTYEDKIDALKSTIKQKLRKEFEDLVDKSSKASKKLEIELNELKTKVKSQENVIEELEKEKEENEIYRSSGNFVEELENARKTIGNLELEIKYYEDENNLLNEKIKQDSSLYKREMSRKDDEILKMKRKIEAWSNI</sequence>
<keyword evidence="4" id="KW-1185">Reference proteome</keyword>